<dbReference type="PANTHER" id="PTHR38730">
    <property type="entry name" value="SLL7028 PROTEIN"/>
    <property type="match status" value="1"/>
</dbReference>
<organism evidence="3 4">
    <name type="scientific">Treponema primitia (strain ATCC BAA-887 / DSM 12427 / ZAS-2)</name>
    <dbReference type="NCBI Taxonomy" id="545694"/>
    <lineage>
        <taxon>Bacteria</taxon>
        <taxon>Pseudomonadati</taxon>
        <taxon>Spirochaetota</taxon>
        <taxon>Spirochaetia</taxon>
        <taxon>Spirochaetales</taxon>
        <taxon>Treponemataceae</taxon>
        <taxon>Treponema</taxon>
    </lineage>
</organism>
<dbReference type="InterPro" id="IPR025154">
    <property type="entry name" value="Put_metallopeptidase_dom"/>
</dbReference>
<dbReference type="EMBL" id="CP001843">
    <property type="protein sequence ID" value="AEF86416.1"/>
    <property type="molecule type" value="Genomic_DNA"/>
</dbReference>
<dbReference type="AlphaFoldDB" id="F5YI57"/>
<dbReference type="Proteomes" id="UP000009223">
    <property type="component" value="Chromosome"/>
</dbReference>
<evidence type="ECO:0008006" key="5">
    <source>
        <dbReference type="Google" id="ProtNLM"/>
    </source>
</evidence>
<keyword evidence="4" id="KW-1185">Reference proteome</keyword>
<proteinExistence type="predicted"/>
<dbReference type="Pfam" id="PF09967">
    <property type="entry name" value="DUF2201"/>
    <property type="match status" value="1"/>
</dbReference>
<feature type="domain" description="Putative metallopeptidase" evidence="2">
    <location>
        <begin position="14"/>
        <end position="147"/>
    </location>
</feature>
<dbReference type="PANTHER" id="PTHR38730:SF1">
    <property type="entry name" value="SLL7028 PROTEIN"/>
    <property type="match status" value="1"/>
</dbReference>
<dbReference type="HOGENOM" id="CLU_653371_0_0_12"/>
<dbReference type="InterPro" id="IPR018698">
    <property type="entry name" value="VWA-like_dom"/>
</dbReference>
<protein>
    <recommendedName>
        <fullName evidence="5">VWA-like domain-containing protein</fullName>
    </recommendedName>
</protein>
<evidence type="ECO:0000313" key="4">
    <source>
        <dbReference type="Proteomes" id="UP000009223"/>
    </source>
</evidence>
<accession>F5YI57</accession>
<sequence>MTEKRISNITDKWLLRDPVLLMTLLSHDLVPAANIKSIRSGKGRIEYNPEYISHLSDDQFEEIIKIEVIRILLRHPYRQPSQNDLTISYIASNITLNEYYQFKRLPYRAVNFWNNPSFYQRNFEFYYTELQKTSFQGNENEKDDNNQNLSENVTLWEEDLYIDQKIVEIISFAIQNQSWGSLPNHLVTTLIASLNPVIDYRKVLQGFHASVLSSKKMPTRLKSSRRYGYLYMGKKYEFTTSLLIGVDVSGSISDEDINLFYSVITRFFHYGIQSLDVLQFDADIKGIPVIMKKARKTIKITGRGGTCFQPVIDYFSSKIKDYDGLIIFTDGYASIPELTKNIAKKTLWICNNKENYEQHYKWMSERGSCCWVE</sequence>
<dbReference type="Pfam" id="PF13203">
    <property type="entry name" value="DUF2201_N"/>
    <property type="match status" value="1"/>
</dbReference>
<evidence type="ECO:0000259" key="1">
    <source>
        <dbReference type="Pfam" id="PF09967"/>
    </source>
</evidence>
<reference evidence="3 4" key="2">
    <citation type="journal article" date="2011" name="ISME J.">
        <title>RNA-seq reveals cooperative metabolic interactions between two termite-gut spirochete species in co-culture.</title>
        <authorList>
            <person name="Rosenthal A.Z."/>
            <person name="Matson E.G."/>
            <person name="Eldar A."/>
            <person name="Leadbetter J.R."/>
        </authorList>
    </citation>
    <scope>NUCLEOTIDE SEQUENCE [LARGE SCALE GENOMIC DNA]</scope>
    <source>
        <strain evidence="4">ATCC BAA-887 / DSM 12427 / ZAS-2</strain>
    </source>
</reference>
<name>F5YI57_TREPZ</name>
<dbReference type="eggNOG" id="COG3864">
    <property type="taxonomic scope" value="Bacteria"/>
</dbReference>
<dbReference type="SUPFAM" id="SSF53300">
    <property type="entry name" value="vWA-like"/>
    <property type="match status" value="1"/>
</dbReference>
<reference evidence="4" key="1">
    <citation type="submission" date="2009-12" db="EMBL/GenBank/DDBJ databases">
        <title>Complete sequence of Treponema primitia strain ZAS-2.</title>
        <authorList>
            <person name="Tetu S.G."/>
            <person name="Matson E."/>
            <person name="Ren Q."/>
            <person name="Seshadri R."/>
            <person name="Elbourne L."/>
            <person name="Hassan K.A."/>
            <person name="Durkin A."/>
            <person name="Radune D."/>
            <person name="Mohamoud Y."/>
            <person name="Shay R."/>
            <person name="Jin S."/>
            <person name="Zhang X."/>
            <person name="Lucey K."/>
            <person name="Ballor N.R."/>
            <person name="Ottesen E."/>
            <person name="Rosenthal R."/>
            <person name="Allen A."/>
            <person name="Leadbetter J.R."/>
            <person name="Paulsen I.T."/>
        </authorList>
    </citation>
    <scope>NUCLEOTIDE SEQUENCE [LARGE SCALE GENOMIC DNA]</scope>
    <source>
        <strain evidence="4">ATCC BAA-887 / DSM 12427 / ZAS-2</strain>
    </source>
</reference>
<evidence type="ECO:0000313" key="3">
    <source>
        <dbReference type="EMBL" id="AEF86416.1"/>
    </source>
</evidence>
<dbReference type="InterPro" id="IPR036465">
    <property type="entry name" value="vWFA_dom_sf"/>
</dbReference>
<feature type="domain" description="VWA-like" evidence="1">
    <location>
        <begin position="243"/>
        <end position="356"/>
    </location>
</feature>
<gene>
    <name evidence="3" type="ordered locus">TREPR_0942</name>
</gene>
<evidence type="ECO:0000259" key="2">
    <source>
        <dbReference type="Pfam" id="PF13203"/>
    </source>
</evidence>
<dbReference type="KEGG" id="tpi:TREPR_0942"/>
<dbReference type="STRING" id="545694.TREPR_0942"/>